<protein>
    <submittedName>
        <fullName evidence="1">Uncharacterized protein</fullName>
    </submittedName>
</protein>
<evidence type="ECO:0000313" key="1">
    <source>
        <dbReference type="EMBL" id="BBO78515.1"/>
    </source>
</evidence>
<organism evidence="1 2">
    <name type="scientific">Desulfosarcina widdelii</name>
    <dbReference type="NCBI Taxonomy" id="947919"/>
    <lineage>
        <taxon>Bacteria</taxon>
        <taxon>Pseudomonadati</taxon>
        <taxon>Thermodesulfobacteriota</taxon>
        <taxon>Desulfobacteria</taxon>
        <taxon>Desulfobacterales</taxon>
        <taxon>Desulfosarcinaceae</taxon>
        <taxon>Desulfosarcina</taxon>
    </lineage>
</organism>
<proteinExistence type="predicted"/>
<name>A0A5K7ZCL0_9BACT</name>
<keyword evidence="2" id="KW-1185">Reference proteome</keyword>
<reference evidence="1 2" key="1">
    <citation type="submission" date="2019-11" db="EMBL/GenBank/DDBJ databases">
        <title>Comparative genomics of hydrocarbon-degrading Desulfosarcina strains.</title>
        <authorList>
            <person name="Watanabe M."/>
            <person name="Kojima H."/>
            <person name="Fukui M."/>
        </authorList>
    </citation>
    <scope>NUCLEOTIDE SEQUENCE [LARGE SCALE GENOMIC DNA]</scope>
    <source>
        <strain evidence="1 2">PP31</strain>
    </source>
</reference>
<dbReference type="Proteomes" id="UP000427769">
    <property type="component" value="Chromosome"/>
</dbReference>
<sequence length="69" mass="8042">MMRKALPKDRHAVKPLSWLGVGGQTASTEQIERSGYKKEVIANMCAFDYFVRTFIFNCQVYFKYWTGIN</sequence>
<dbReference type="KEGG" id="dwd:DSCW_59320"/>
<dbReference type="EMBL" id="AP021875">
    <property type="protein sequence ID" value="BBO78515.1"/>
    <property type="molecule type" value="Genomic_DNA"/>
</dbReference>
<gene>
    <name evidence="1" type="ORF">DSCW_59320</name>
</gene>
<evidence type="ECO:0000313" key="2">
    <source>
        <dbReference type="Proteomes" id="UP000427769"/>
    </source>
</evidence>
<dbReference type="AlphaFoldDB" id="A0A5K7ZCL0"/>
<accession>A0A5K7ZCL0</accession>